<evidence type="ECO:0000313" key="1">
    <source>
        <dbReference type="EMBL" id="CCB52172.1"/>
    </source>
</evidence>
<reference evidence="2" key="1">
    <citation type="journal article" date="2007" name="Nature">
        <title>The grapevine genome sequence suggests ancestral hexaploidization in major angiosperm phyla.</title>
        <authorList>
            <consortium name="The French-Italian Public Consortium for Grapevine Genome Characterization."/>
            <person name="Jaillon O."/>
            <person name="Aury J.-M."/>
            <person name="Noel B."/>
            <person name="Policriti A."/>
            <person name="Clepet C."/>
            <person name="Casagrande A."/>
            <person name="Choisne N."/>
            <person name="Aubourg S."/>
            <person name="Vitulo N."/>
            <person name="Jubin C."/>
            <person name="Vezzi A."/>
            <person name="Legeai F."/>
            <person name="Hugueney P."/>
            <person name="Dasilva C."/>
            <person name="Horner D."/>
            <person name="Mica E."/>
            <person name="Jublot D."/>
            <person name="Poulain J."/>
            <person name="Bruyere C."/>
            <person name="Billault A."/>
            <person name="Segurens B."/>
            <person name="Gouyvenoux M."/>
            <person name="Ugarte E."/>
            <person name="Cattonaro F."/>
            <person name="Anthouard V."/>
            <person name="Vico V."/>
            <person name="Del Fabbro C."/>
            <person name="Alaux M."/>
            <person name="Di Gaspero G."/>
            <person name="Dumas V."/>
            <person name="Felice N."/>
            <person name="Paillard S."/>
            <person name="Juman I."/>
            <person name="Moroldo M."/>
            <person name="Scalabrin S."/>
            <person name="Canaguier A."/>
            <person name="Le Clainche I."/>
            <person name="Malacrida G."/>
            <person name="Durand E."/>
            <person name="Pesole G."/>
            <person name="Laucou V."/>
            <person name="Chatelet P."/>
            <person name="Merdinoglu D."/>
            <person name="Delledonne M."/>
            <person name="Pezzotti M."/>
            <person name="Lecharny A."/>
            <person name="Scarpelli C."/>
            <person name="Artiguenave F."/>
            <person name="Pe M.E."/>
            <person name="Valle G."/>
            <person name="Morgante M."/>
            <person name="Caboche M."/>
            <person name="Adam-Blondon A.-F."/>
            <person name="Weissenbach J."/>
            <person name="Quetier F."/>
            <person name="Wincker P."/>
        </authorList>
    </citation>
    <scope>NUCLEOTIDE SEQUENCE [LARGE SCALE GENOMIC DNA]</scope>
    <source>
        <strain evidence="2">cv. Pinot noir / PN40024</strain>
    </source>
</reference>
<accession>F6HIU7</accession>
<dbReference type="HOGENOM" id="CLU_3091207_0_0_1"/>
<dbReference type="ExpressionAtlas" id="F6HIU7">
    <property type="expression patterns" value="baseline"/>
</dbReference>
<evidence type="ECO:0000313" key="2">
    <source>
        <dbReference type="Proteomes" id="UP000009183"/>
    </source>
</evidence>
<dbReference type="AlphaFoldDB" id="F6HIU7"/>
<dbReference type="EMBL" id="FN595767">
    <property type="protein sequence ID" value="CCB52172.1"/>
    <property type="molecule type" value="Genomic_DNA"/>
</dbReference>
<dbReference type="PaxDb" id="29760-VIT_13s0047g00610.t01"/>
<protein>
    <submittedName>
        <fullName evidence="1">Uncharacterized protein</fullName>
    </submittedName>
</protein>
<dbReference type="InParanoid" id="F6HIU7"/>
<dbReference type="OrthoDB" id="264795at2759"/>
<gene>
    <name evidence="1" type="ordered locus">VIT_13s0047g00610</name>
</gene>
<dbReference type="Proteomes" id="UP000009183">
    <property type="component" value="Chromosome 13"/>
</dbReference>
<name>F6HIU7_VITVI</name>
<sequence length="52" mass="6082">MKELDVESFCNACGLVTSSDEWENKFLSTKQTNFHYPKEVFPSYCLMGLEHF</sequence>
<organism evidence="1 2">
    <name type="scientific">Vitis vinifera</name>
    <name type="common">Grape</name>
    <dbReference type="NCBI Taxonomy" id="29760"/>
    <lineage>
        <taxon>Eukaryota</taxon>
        <taxon>Viridiplantae</taxon>
        <taxon>Streptophyta</taxon>
        <taxon>Embryophyta</taxon>
        <taxon>Tracheophyta</taxon>
        <taxon>Spermatophyta</taxon>
        <taxon>Magnoliopsida</taxon>
        <taxon>eudicotyledons</taxon>
        <taxon>Gunneridae</taxon>
        <taxon>Pentapetalae</taxon>
        <taxon>rosids</taxon>
        <taxon>Vitales</taxon>
        <taxon>Vitaceae</taxon>
        <taxon>Viteae</taxon>
        <taxon>Vitis</taxon>
    </lineage>
</organism>
<keyword evidence="2" id="KW-1185">Reference proteome</keyword>
<proteinExistence type="predicted"/>